<evidence type="ECO:0000313" key="2">
    <source>
        <dbReference type="EMBL" id="CAG9821916.1"/>
    </source>
</evidence>
<gene>
    <name evidence="2" type="ORF">PHAECO_LOCUS9570</name>
</gene>
<feature type="compositionally biased region" description="Basic and acidic residues" evidence="1">
    <location>
        <begin position="596"/>
        <end position="612"/>
    </location>
</feature>
<accession>A0A9N9X447</accession>
<feature type="compositionally biased region" description="Basic and acidic residues" evidence="1">
    <location>
        <begin position="322"/>
        <end position="334"/>
    </location>
</feature>
<keyword evidence="3" id="KW-1185">Reference proteome</keyword>
<proteinExistence type="predicted"/>
<feature type="compositionally biased region" description="Low complexity" evidence="1">
    <location>
        <begin position="614"/>
        <end position="629"/>
    </location>
</feature>
<reference evidence="2" key="1">
    <citation type="submission" date="2022-01" db="EMBL/GenBank/DDBJ databases">
        <authorList>
            <person name="King R."/>
        </authorList>
    </citation>
    <scope>NUCLEOTIDE SEQUENCE</scope>
</reference>
<feature type="region of interest" description="Disordered" evidence="1">
    <location>
        <begin position="296"/>
        <end position="370"/>
    </location>
</feature>
<feature type="compositionally biased region" description="Low complexity" evidence="1">
    <location>
        <begin position="99"/>
        <end position="114"/>
    </location>
</feature>
<dbReference type="OrthoDB" id="6781223at2759"/>
<feature type="compositionally biased region" description="Basic and acidic residues" evidence="1">
    <location>
        <begin position="122"/>
        <end position="134"/>
    </location>
</feature>
<dbReference type="Proteomes" id="UP001153737">
    <property type="component" value="Chromosome 5"/>
</dbReference>
<protein>
    <submittedName>
        <fullName evidence="2">Uncharacterized protein</fullName>
    </submittedName>
</protein>
<dbReference type="AlphaFoldDB" id="A0A9N9X447"/>
<feature type="compositionally biased region" description="Basic and acidic residues" evidence="1">
    <location>
        <begin position="499"/>
        <end position="508"/>
    </location>
</feature>
<name>A0A9N9X447_PHACE</name>
<sequence length="838" mass="95042">MIVLRLSRNCKDGNILKRYKLLGSGLVTFDSCSSDIFLLTTFVPPEQENAVIGCSGTLEKVLNHSEELSNTQKINKISDQQEGTTQDGGNLGPAGLNRVGPAGEGSSSPGVVSPKLSILENPRSEREKYTKTDRNDAPIHAIAGGFEYPPTIRNLQQIPAFMRRNLFRGIPEKHKLEAFRLFYAKTGLRTDDYNKWADFKVHKPPQHSKVKLDNSQVKRIVLETYNAIEIAAKPEDIPSSLWKIAGKNHPQMTYEDRAKFINEKLVDNNITKEALELLEDNSFMYSSTTVQDWLSSAASSTTRMSLSSTRTPEIDEEEEDPEFTRNDRYEEENKPLGTEITVTTSEETQSDRDARMRLKTSGKTTPTSPTEADIIQATSRTLRYRSIMKKGSTKENEERPRSPRQIGDFIEEKIIVTPSNNSIPATPIVTVEEMPAMPPQWNSRYTEGLANIDRDTGLGIPTTMISQPTSHLTNIRILQNEGILTTPMEVNYGPPGQRLLEKRGRTDESDTSQSDNAEKRAKNQVDGFTVPKKTSKWAKIIRQRKDIIPTQIKNKFSPLAADEPQPGTSGITKNLIPAPPISSTCASSDEEEEEDTRSKTDTSHRNKNEKTQKNNKTNNKTKQNTNTTKKAQKPPPIVIQGIITDRNRFLDEIKKLSTKPVFFKYGQNTTLLYAENDQDYTNLRDHFKKEEVPFHTYTQKKDKSHAFVVRGLDFEPEPADISTDMLEQHEVVVKEVFRLRTRFRPLYLVVLDTKYTLQLLNNKIKYLLSTKISWELRKNNREITQCRRCQKTIFLTNPDDDSKSEVMDEDSTSESPNVEYPVTCDTLQEGCFAIVTFL</sequence>
<feature type="region of interest" description="Disordered" evidence="1">
    <location>
        <begin position="486"/>
        <end position="530"/>
    </location>
</feature>
<feature type="region of interest" description="Disordered" evidence="1">
    <location>
        <begin position="74"/>
        <end position="134"/>
    </location>
</feature>
<organism evidence="2 3">
    <name type="scientific">Phaedon cochleariae</name>
    <name type="common">Mustard beetle</name>
    <dbReference type="NCBI Taxonomy" id="80249"/>
    <lineage>
        <taxon>Eukaryota</taxon>
        <taxon>Metazoa</taxon>
        <taxon>Ecdysozoa</taxon>
        <taxon>Arthropoda</taxon>
        <taxon>Hexapoda</taxon>
        <taxon>Insecta</taxon>
        <taxon>Pterygota</taxon>
        <taxon>Neoptera</taxon>
        <taxon>Endopterygota</taxon>
        <taxon>Coleoptera</taxon>
        <taxon>Polyphaga</taxon>
        <taxon>Cucujiformia</taxon>
        <taxon>Chrysomeloidea</taxon>
        <taxon>Chrysomelidae</taxon>
        <taxon>Chrysomelinae</taxon>
        <taxon>Chrysomelini</taxon>
        <taxon>Phaedon</taxon>
    </lineage>
</organism>
<feature type="region of interest" description="Disordered" evidence="1">
    <location>
        <begin position="799"/>
        <end position="819"/>
    </location>
</feature>
<evidence type="ECO:0000256" key="1">
    <source>
        <dbReference type="SAM" id="MobiDB-lite"/>
    </source>
</evidence>
<feature type="region of interest" description="Disordered" evidence="1">
    <location>
        <begin position="556"/>
        <end position="637"/>
    </location>
</feature>
<feature type="compositionally biased region" description="Low complexity" evidence="1">
    <location>
        <begin position="359"/>
        <end position="370"/>
    </location>
</feature>
<evidence type="ECO:0000313" key="3">
    <source>
        <dbReference type="Proteomes" id="UP001153737"/>
    </source>
</evidence>
<reference evidence="2" key="2">
    <citation type="submission" date="2022-10" db="EMBL/GenBank/DDBJ databases">
        <authorList>
            <consortium name="ENA_rothamsted_submissions"/>
            <consortium name="culmorum"/>
            <person name="King R."/>
        </authorList>
    </citation>
    <scope>NUCLEOTIDE SEQUENCE</scope>
</reference>
<feature type="compositionally biased region" description="Polar residues" evidence="1">
    <location>
        <begin position="74"/>
        <end position="88"/>
    </location>
</feature>
<dbReference type="EMBL" id="OU896711">
    <property type="protein sequence ID" value="CAG9821916.1"/>
    <property type="molecule type" value="Genomic_DNA"/>
</dbReference>
<feature type="compositionally biased region" description="Low complexity" evidence="1">
    <location>
        <begin position="296"/>
        <end position="311"/>
    </location>
</feature>